<dbReference type="GO" id="GO:0005829">
    <property type="term" value="C:cytosol"/>
    <property type="evidence" value="ECO:0007669"/>
    <property type="project" value="UniProtKB-SubCell"/>
</dbReference>
<evidence type="ECO:0000256" key="10">
    <source>
        <dbReference type="ARBA" id="ARBA00042182"/>
    </source>
</evidence>
<sequence length="424" mass="47099">MQLYWKLSYGLPAKQLIDSVCGWCLRRNLQIKLVSIIINNNISQNSHHHHRPARKLLNGLHQLNRSQFVIESSIIGLHHRVCRKMSSSSSSSSNYMANVNNNMVNNSNHIHKNGHHNNKSSQLHDDSSTLDNVHIPDDVLTRLPDLSIEHIREQLRQCDPNCNGRLELNMDDSTGIATLCINSPQRKNAFSGFMMAQFSDLLDQLERWKKGQVIIVYGADNFFCSGADLKTIRQNNLSDQCGAYYISQLMHSNLTRLERLPIVSVALIEGKALGGGAEIITACDFRVAIHDARIGFVHARLGVTPGFGGGTRLIRLVGSCTALQLMLSAKLIDAKTANKIGLVQHVLEPGIRGMEALEATKQWYRNEFGSISSFASRAIKSIAATSLCNISTDKALEIEANIFCSVWGREEHMKALASNIKHNG</sequence>
<reference evidence="14" key="1">
    <citation type="submission" date="2013-05" db="EMBL/GenBank/DDBJ databases">
        <authorList>
            <person name="Yim A.K.Y."/>
            <person name="Chan T.F."/>
            <person name="Ji K.M."/>
            <person name="Liu X.Y."/>
            <person name="Zhou J.W."/>
            <person name="Li R.Q."/>
            <person name="Yang K.Y."/>
            <person name="Li J."/>
            <person name="Li M."/>
            <person name="Law P.T.W."/>
            <person name="Wu Y.L."/>
            <person name="Cai Z.L."/>
            <person name="Qin H."/>
            <person name="Bao Y."/>
            <person name="Leung R.K.K."/>
            <person name="Ng P.K.S."/>
            <person name="Zou J."/>
            <person name="Zhong X.J."/>
            <person name="Ran P.X."/>
            <person name="Zhong N.S."/>
            <person name="Liu Z.G."/>
            <person name="Tsui S.K.W."/>
        </authorList>
    </citation>
    <scope>NUCLEOTIDE SEQUENCE</scope>
    <source>
        <strain evidence="14">Derf</strain>
        <tissue evidence="14">Whole organism</tissue>
    </source>
</reference>
<comment type="function">
    <text evidence="12">Decarboxylates ethylmalonyl-CoA, a potentially toxic metabolite, to form butyryl-CoA, suggesting it might be involved in metabolite proofreading. Acts preferentially on (S)-ethylmalonyl-CoA but also has some activity on the (R)-isomer. Also has methylmalonyl-CoA decarboxylase activity at lower level.</text>
</comment>
<evidence type="ECO:0000313" key="15">
    <source>
        <dbReference type="Proteomes" id="UP000790347"/>
    </source>
</evidence>
<comment type="caution">
    <text evidence="14">The sequence shown here is derived from an EMBL/GenBank/DDBJ whole genome shotgun (WGS) entry which is preliminary data.</text>
</comment>
<dbReference type="Proteomes" id="UP000790347">
    <property type="component" value="Unassembled WGS sequence"/>
</dbReference>
<evidence type="ECO:0000256" key="4">
    <source>
        <dbReference type="ARBA" id="ARBA00023239"/>
    </source>
</evidence>
<dbReference type="PANTHER" id="PTHR11941:SF27">
    <property type="entry name" value="ETHYLMALONYL-COA DECARBOXYLASE"/>
    <property type="match status" value="1"/>
</dbReference>
<dbReference type="EMBL" id="ASGP02000001">
    <property type="protein sequence ID" value="KAH9526204.1"/>
    <property type="molecule type" value="Genomic_DNA"/>
</dbReference>
<evidence type="ECO:0000256" key="1">
    <source>
        <dbReference type="ARBA" id="ARBA00004514"/>
    </source>
</evidence>
<dbReference type="OrthoDB" id="448450at2759"/>
<dbReference type="CDD" id="cd06558">
    <property type="entry name" value="crotonase-like"/>
    <property type="match status" value="1"/>
</dbReference>
<evidence type="ECO:0000256" key="7">
    <source>
        <dbReference type="ARBA" id="ARBA00038883"/>
    </source>
</evidence>
<dbReference type="InterPro" id="IPR001753">
    <property type="entry name" value="Enoyl-CoA_hydra/iso"/>
</dbReference>
<evidence type="ECO:0000256" key="2">
    <source>
        <dbReference type="ARBA" id="ARBA00005254"/>
    </source>
</evidence>
<dbReference type="Gene3D" id="3.90.226.10">
    <property type="entry name" value="2-enoyl-CoA Hydratase, Chain A, domain 1"/>
    <property type="match status" value="1"/>
</dbReference>
<keyword evidence="3" id="KW-0963">Cytoplasm</keyword>
<proteinExistence type="inferred from homology"/>
<evidence type="ECO:0000313" key="14">
    <source>
        <dbReference type="EMBL" id="KAH9526204.1"/>
    </source>
</evidence>
<reference evidence="14" key="2">
    <citation type="journal article" date="2022" name="Res Sq">
        <title>Comparative Genomics Reveals Insights into the Divergent Evolution of Astigmatic Mites and Household Pest Adaptations.</title>
        <authorList>
            <person name="Xiong Q."/>
            <person name="Wan A.T.-Y."/>
            <person name="Liu X.-Y."/>
            <person name="Fung C.S.-H."/>
            <person name="Xiao X."/>
            <person name="Malainual N."/>
            <person name="Hou J."/>
            <person name="Wang L."/>
            <person name="Wang M."/>
            <person name="Yang K."/>
            <person name="Cui Y."/>
            <person name="Leung E."/>
            <person name="Nong W."/>
            <person name="Shin S.-K."/>
            <person name="Au S."/>
            <person name="Jeong K.Y."/>
            <person name="Chew F.T."/>
            <person name="Hui J."/>
            <person name="Leung T.F."/>
            <person name="Tungtrongchitr A."/>
            <person name="Zhong N."/>
            <person name="Liu Z."/>
            <person name="Tsui S."/>
        </authorList>
    </citation>
    <scope>NUCLEOTIDE SEQUENCE</scope>
    <source>
        <strain evidence="14">Derf</strain>
        <tissue evidence="14">Whole organism</tissue>
    </source>
</reference>
<dbReference type="SUPFAM" id="SSF52096">
    <property type="entry name" value="ClpP/crotonase"/>
    <property type="match status" value="1"/>
</dbReference>
<organism evidence="14 15">
    <name type="scientific">Dermatophagoides farinae</name>
    <name type="common">American house dust mite</name>
    <dbReference type="NCBI Taxonomy" id="6954"/>
    <lineage>
        <taxon>Eukaryota</taxon>
        <taxon>Metazoa</taxon>
        <taxon>Ecdysozoa</taxon>
        <taxon>Arthropoda</taxon>
        <taxon>Chelicerata</taxon>
        <taxon>Arachnida</taxon>
        <taxon>Acari</taxon>
        <taxon>Acariformes</taxon>
        <taxon>Sarcoptiformes</taxon>
        <taxon>Astigmata</taxon>
        <taxon>Psoroptidia</taxon>
        <taxon>Analgoidea</taxon>
        <taxon>Pyroglyphidae</taxon>
        <taxon>Dermatophagoidinae</taxon>
        <taxon>Dermatophagoides</taxon>
    </lineage>
</organism>
<gene>
    <name evidence="14" type="primary">ECHDC1</name>
    <name evidence="14" type="ORF">DERF_000303</name>
</gene>
<evidence type="ECO:0000256" key="12">
    <source>
        <dbReference type="ARBA" id="ARBA00056546"/>
    </source>
</evidence>
<evidence type="ECO:0000256" key="6">
    <source>
        <dbReference type="ARBA" id="ARBA00036541"/>
    </source>
</evidence>
<evidence type="ECO:0000256" key="3">
    <source>
        <dbReference type="ARBA" id="ARBA00022490"/>
    </source>
</evidence>
<comment type="catalytic activity">
    <reaction evidence="6">
        <text>(2R)-ethylmalonyl-CoA + H(+) = butanoyl-CoA + CO2</text>
        <dbReference type="Rhea" id="RHEA:59540"/>
        <dbReference type="ChEBI" id="CHEBI:15378"/>
        <dbReference type="ChEBI" id="CHEBI:16526"/>
        <dbReference type="ChEBI" id="CHEBI:57371"/>
        <dbReference type="ChEBI" id="CHEBI:85316"/>
        <dbReference type="EC" id="4.1.1.94"/>
    </reaction>
    <physiologicalReaction direction="left-to-right" evidence="6">
        <dbReference type="Rhea" id="RHEA:59541"/>
    </physiologicalReaction>
</comment>
<name>A0A922I733_DERFA</name>
<comment type="catalytic activity">
    <reaction evidence="5">
        <text>(2S)-ethylmalonyl-CoA + H(+) = butanoyl-CoA + CO2</text>
        <dbReference type="Rhea" id="RHEA:32131"/>
        <dbReference type="ChEBI" id="CHEBI:15378"/>
        <dbReference type="ChEBI" id="CHEBI:16526"/>
        <dbReference type="ChEBI" id="CHEBI:57371"/>
        <dbReference type="ChEBI" id="CHEBI:60909"/>
        <dbReference type="EC" id="4.1.1.94"/>
    </reaction>
    <physiologicalReaction direction="left-to-right" evidence="5">
        <dbReference type="Rhea" id="RHEA:32132"/>
    </physiologicalReaction>
</comment>
<comment type="similarity">
    <text evidence="2 13">Belongs to the enoyl-CoA hydratase/isomerase family.</text>
</comment>
<evidence type="ECO:0000256" key="8">
    <source>
        <dbReference type="ARBA" id="ARBA00039903"/>
    </source>
</evidence>
<evidence type="ECO:0000256" key="9">
    <source>
        <dbReference type="ARBA" id="ARBA00042052"/>
    </source>
</evidence>
<dbReference type="EC" id="4.1.1.94" evidence="7"/>
<protein>
    <recommendedName>
        <fullName evidence="8">Ethylmalonyl-CoA decarboxylase</fullName>
        <ecNumber evidence="7">4.1.1.94</ecNumber>
    </recommendedName>
    <alternativeName>
        <fullName evidence="10">Enoyl-CoA hydratase domain-containing protein 1</fullName>
    </alternativeName>
    <alternativeName>
        <fullName evidence="9">Methylmalonyl-CoA decarboxylase</fullName>
    </alternativeName>
</protein>
<keyword evidence="4" id="KW-0456">Lyase</keyword>
<dbReference type="PROSITE" id="PS00166">
    <property type="entry name" value="ENOYL_COA_HYDRATASE"/>
    <property type="match status" value="1"/>
</dbReference>
<dbReference type="AlphaFoldDB" id="A0A922I733"/>
<dbReference type="Pfam" id="PF00378">
    <property type="entry name" value="ECH_1"/>
    <property type="match status" value="1"/>
</dbReference>
<evidence type="ECO:0000256" key="11">
    <source>
        <dbReference type="ARBA" id="ARBA00047446"/>
    </source>
</evidence>
<accession>A0A922I733</accession>
<comment type="subcellular location">
    <subcellularLocation>
        <location evidence="1">Cytoplasm</location>
        <location evidence="1">Cytosol</location>
    </subcellularLocation>
</comment>
<dbReference type="PANTHER" id="PTHR11941">
    <property type="entry name" value="ENOYL-COA HYDRATASE-RELATED"/>
    <property type="match status" value="1"/>
</dbReference>
<evidence type="ECO:0000256" key="13">
    <source>
        <dbReference type="RuleBase" id="RU003707"/>
    </source>
</evidence>
<keyword evidence="15" id="KW-1185">Reference proteome</keyword>
<evidence type="ECO:0000256" key="5">
    <source>
        <dbReference type="ARBA" id="ARBA00036343"/>
    </source>
</evidence>
<comment type="catalytic activity">
    <reaction evidence="11">
        <text>(S)-methylmalonyl-CoA + H(+) = propanoyl-CoA + CO2</text>
        <dbReference type="Rhea" id="RHEA:61340"/>
        <dbReference type="ChEBI" id="CHEBI:15378"/>
        <dbReference type="ChEBI" id="CHEBI:16526"/>
        <dbReference type="ChEBI" id="CHEBI:57327"/>
        <dbReference type="ChEBI" id="CHEBI:57392"/>
        <dbReference type="EC" id="4.1.1.94"/>
    </reaction>
    <physiologicalReaction direction="left-to-right" evidence="11">
        <dbReference type="Rhea" id="RHEA:61341"/>
    </physiologicalReaction>
</comment>
<dbReference type="InterPro" id="IPR029045">
    <property type="entry name" value="ClpP/crotonase-like_dom_sf"/>
</dbReference>
<dbReference type="GO" id="GO:0004492">
    <property type="term" value="F:methyl/ethyl malonyl-CoA decarboxylase activity"/>
    <property type="evidence" value="ECO:0007669"/>
    <property type="project" value="UniProtKB-EC"/>
</dbReference>
<dbReference type="GO" id="GO:0006635">
    <property type="term" value="P:fatty acid beta-oxidation"/>
    <property type="evidence" value="ECO:0007669"/>
    <property type="project" value="TreeGrafter"/>
</dbReference>
<dbReference type="InterPro" id="IPR018376">
    <property type="entry name" value="Enoyl-CoA_hyd/isom_CS"/>
</dbReference>